<name>A0A1I8FFR0_9PLAT</name>
<proteinExistence type="predicted"/>
<dbReference type="Proteomes" id="UP000095280">
    <property type="component" value="Unplaced"/>
</dbReference>
<dbReference type="Gene3D" id="3.30.470.20">
    <property type="entry name" value="ATP-grasp fold, B domain"/>
    <property type="match status" value="1"/>
</dbReference>
<feature type="compositionally biased region" description="Basic and acidic residues" evidence="1">
    <location>
        <begin position="389"/>
        <end position="410"/>
    </location>
</feature>
<organism evidence="2 3">
    <name type="scientific">Macrostomum lignano</name>
    <dbReference type="NCBI Taxonomy" id="282301"/>
    <lineage>
        <taxon>Eukaryota</taxon>
        <taxon>Metazoa</taxon>
        <taxon>Spiralia</taxon>
        <taxon>Lophotrochozoa</taxon>
        <taxon>Platyhelminthes</taxon>
        <taxon>Rhabditophora</taxon>
        <taxon>Macrostomorpha</taxon>
        <taxon>Macrostomida</taxon>
        <taxon>Macrostomidae</taxon>
        <taxon>Macrostomum</taxon>
    </lineage>
</organism>
<reference evidence="3" key="1">
    <citation type="submission" date="2016-11" db="UniProtKB">
        <authorList>
            <consortium name="WormBaseParasite"/>
        </authorList>
    </citation>
    <scope>IDENTIFICATION</scope>
</reference>
<feature type="compositionally biased region" description="Polar residues" evidence="1">
    <location>
        <begin position="351"/>
        <end position="374"/>
    </location>
</feature>
<evidence type="ECO:0000313" key="3">
    <source>
        <dbReference type="WBParaSite" id="maker-unitig_32882-snap-gene-0.2-mRNA-1"/>
    </source>
</evidence>
<dbReference type="PANTHER" id="PTHR46810:SF1">
    <property type="entry name" value="INACTIVE POLYGLYCYLASE TTLL10"/>
    <property type="match status" value="1"/>
</dbReference>
<feature type="region of interest" description="Disordered" evidence="1">
    <location>
        <begin position="1"/>
        <end position="32"/>
    </location>
</feature>
<protein>
    <submittedName>
        <fullName evidence="3">PIPK domain-containing protein</fullName>
    </submittedName>
</protein>
<feature type="compositionally biased region" description="Polar residues" evidence="1">
    <location>
        <begin position="307"/>
        <end position="320"/>
    </location>
</feature>
<dbReference type="InterPro" id="IPR027752">
    <property type="entry name" value="TTLL10"/>
</dbReference>
<feature type="region of interest" description="Disordered" evidence="1">
    <location>
        <begin position="351"/>
        <end position="422"/>
    </location>
</feature>
<dbReference type="SUPFAM" id="SSF56059">
    <property type="entry name" value="Glutathione synthetase ATP-binding domain-like"/>
    <property type="match status" value="1"/>
</dbReference>
<sequence length="445" mass="50184">MSAGSASGRDAFEDEGSQQQQQLKKKKSTPRTAASVSVQNVYLLQGHNGAALVEMAMDKMGLDENLGQTFGHWKLRSDGDQRATGCQNCNCPTSSPETYVLDYPPKSARPFLRHLNLARFGLTNATGLNQGKGIYLVRDPVQFREELRAKEEAKANGSSSRNGKAMGRIVQRYIMSPLLIKERKFDIRVYLFIASTTPFLVLYHRGGYLRLSIHNTTPTMPTWHGARQMKAILQHMFNAVKHKLAARLGYFELYGIDFMVDSDYKMYLIARDRLLECFEKSKRRQSLLPVEECAKLSRCCTAAGPATPSTPERAQRGSSPQQQQQQQQQHKQLIATLSHQVAMGNQSTLLRRNGKSPRQQQQNSSRAPDPSLTSEEFVDLQAVFADPGGSDRGRRREHRSSDQTSKEQRKIAAGLQRRRGGTVDSRLKLLRENLWIEVVERNSFL</sequence>
<dbReference type="WBParaSite" id="maker-unitig_32882-snap-gene-0.2-mRNA-1">
    <property type="protein sequence ID" value="maker-unitig_32882-snap-gene-0.2-mRNA-1"/>
    <property type="gene ID" value="maker-unitig_32882-snap-gene-0.2"/>
</dbReference>
<dbReference type="Pfam" id="PF03133">
    <property type="entry name" value="TTL"/>
    <property type="match status" value="1"/>
</dbReference>
<dbReference type="AlphaFoldDB" id="A0A1I8FFR0"/>
<dbReference type="GO" id="GO:0070737">
    <property type="term" value="F:protein-glycine ligase activity, elongating"/>
    <property type="evidence" value="ECO:0007669"/>
    <property type="project" value="TreeGrafter"/>
</dbReference>
<dbReference type="PANTHER" id="PTHR46810">
    <property type="entry name" value="INACTIVE POLYGLYCYLASE TTLL10"/>
    <property type="match status" value="1"/>
</dbReference>
<keyword evidence="2" id="KW-1185">Reference proteome</keyword>
<evidence type="ECO:0000313" key="2">
    <source>
        <dbReference type="Proteomes" id="UP000095280"/>
    </source>
</evidence>
<dbReference type="InterPro" id="IPR004344">
    <property type="entry name" value="TTL/TTLL_fam"/>
</dbReference>
<accession>A0A1I8FFR0</accession>
<feature type="region of interest" description="Disordered" evidence="1">
    <location>
        <begin position="301"/>
        <end position="333"/>
    </location>
</feature>
<evidence type="ECO:0000256" key="1">
    <source>
        <dbReference type="SAM" id="MobiDB-lite"/>
    </source>
</evidence>